<proteinExistence type="predicted"/>
<reference evidence="1 2" key="1">
    <citation type="submission" date="2023-09" db="EMBL/GenBank/DDBJ databases">
        <title>Nesidiocoris tenuis whole genome shotgun sequence.</title>
        <authorList>
            <person name="Shibata T."/>
            <person name="Shimoda M."/>
            <person name="Kobayashi T."/>
            <person name="Uehara T."/>
        </authorList>
    </citation>
    <scope>NUCLEOTIDE SEQUENCE [LARGE SCALE GENOMIC DNA]</scope>
    <source>
        <strain evidence="1 2">Japan</strain>
    </source>
</reference>
<keyword evidence="2" id="KW-1185">Reference proteome</keyword>
<dbReference type="EMBL" id="AP028919">
    <property type="protein sequence ID" value="BET00606.1"/>
    <property type="molecule type" value="Genomic_DNA"/>
</dbReference>
<name>A0ABN7BBP3_9HEMI</name>
<evidence type="ECO:0000313" key="2">
    <source>
        <dbReference type="Proteomes" id="UP001307889"/>
    </source>
</evidence>
<accession>A0ABN7BBP3</accession>
<gene>
    <name evidence="1" type="ORF">NTJ_13423</name>
</gene>
<protein>
    <submittedName>
        <fullName evidence="1">Uncharacterized protein</fullName>
    </submittedName>
</protein>
<dbReference type="Proteomes" id="UP001307889">
    <property type="component" value="Chromosome 11"/>
</dbReference>
<evidence type="ECO:0000313" key="1">
    <source>
        <dbReference type="EMBL" id="BET00606.1"/>
    </source>
</evidence>
<sequence length="193" mass="21724">MTFNDDFYDGIFEKALRSEYSQLTTLKVDEKAFFKNSIFDVGNVSGRRKLLDAELLAVWQFGGTAITQDVLATCQLPQPDESYCLVSLDMISCPKQCSAFLYQMMLSSRKKAKSSMSLILAEAYKEFCRGDGKCPGVRQLDGSCEFGGPRKNCMLVRLPEEKFPSTATWNQIGQYCPVSYVTYMSHLAINNAY</sequence>
<organism evidence="1 2">
    <name type="scientific">Nesidiocoris tenuis</name>
    <dbReference type="NCBI Taxonomy" id="355587"/>
    <lineage>
        <taxon>Eukaryota</taxon>
        <taxon>Metazoa</taxon>
        <taxon>Ecdysozoa</taxon>
        <taxon>Arthropoda</taxon>
        <taxon>Hexapoda</taxon>
        <taxon>Insecta</taxon>
        <taxon>Pterygota</taxon>
        <taxon>Neoptera</taxon>
        <taxon>Paraneoptera</taxon>
        <taxon>Hemiptera</taxon>
        <taxon>Heteroptera</taxon>
        <taxon>Panheteroptera</taxon>
        <taxon>Cimicomorpha</taxon>
        <taxon>Miridae</taxon>
        <taxon>Dicyphina</taxon>
        <taxon>Nesidiocoris</taxon>
    </lineage>
</organism>